<name>A0A0R3WGU9_TAEAS</name>
<dbReference type="AlphaFoldDB" id="A0A0R3WGU9"/>
<reference evidence="1 2" key="2">
    <citation type="submission" date="2018-11" db="EMBL/GenBank/DDBJ databases">
        <authorList>
            <consortium name="Pathogen Informatics"/>
        </authorList>
    </citation>
    <scope>NUCLEOTIDE SEQUENCE [LARGE SCALE GENOMIC DNA]</scope>
</reference>
<dbReference type="WBParaSite" id="TASK_0001009201-mRNA-1">
    <property type="protein sequence ID" value="TASK_0001009201-mRNA-1"/>
    <property type="gene ID" value="TASK_0001009201"/>
</dbReference>
<dbReference type="Proteomes" id="UP000282613">
    <property type="component" value="Unassembled WGS sequence"/>
</dbReference>
<accession>A0A0R3WGU9</accession>
<protein>
    <submittedName>
        <fullName evidence="1 3">Uncharacterized protein</fullName>
    </submittedName>
</protein>
<sequence length="115" mass="12461">MKQGVKLWPGTAVCLLELNSQLMFADFAAFLNDDTHAIPFDKLLHQPSDCGCSHLVDCWTPCPFSAAATDAASLACIAFHASGEYRCTLVLEVTLEDIIDFGSGDTSFCKVGNIW</sequence>
<dbReference type="OrthoDB" id="10655966at2759"/>
<gene>
    <name evidence="1" type="ORF">TASK_LOCUS10093</name>
</gene>
<evidence type="ECO:0000313" key="1">
    <source>
        <dbReference type="EMBL" id="VDK48541.1"/>
    </source>
</evidence>
<keyword evidence="2" id="KW-1185">Reference proteome</keyword>
<proteinExistence type="predicted"/>
<evidence type="ECO:0000313" key="2">
    <source>
        <dbReference type="Proteomes" id="UP000282613"/>
    </source>
</evidence>
<dbReference type="EMBL" id="UYRS01020278">
    <property type="protein sequence ID" value="VDK48541.1"/>
    <property type="molecule type" value="Genomic_DNA"/>
</dbReference>
<evidence type="ECO:0000313" key="3">
    <source>
        <dbReference type="WBParaSite" id="TASK_0001009201-mRNA-1"/>
    </source>
</evidence>
<reference evidence="3" key="1">
    <citation type="submission" date="2017-02" db="UniProtKB">
        <authorList>
            <consortium name="WormBaseParasite"/>
        </authorList>
    </citation>
    <scope>IDENTIFICATION</scope>
</reference>
<organism evidence="3">
    <name type="scientific">Taenia asiatica</name>
    <name type="common">Asian tapeworm</name>
    <dbReference type="NCBI Taxonomy" id="60517"/>
    <lineage>
        <taxon>Eukaryota</taxon>
        <taxon>Metazoa</taxon>
        <taxon>Spiralia</taxon>
        <taxon>Lophotrochozoa</taxon>
        <taxon>Platyhelminthes</taxon>
        <taxon>Cestoda</taxon>
        <taxon>Eucestoda</taxon>
        <taxon>Cyclophyllidea</taxon>
        <taxon>Taeniidae</taxon>
        <taxon>Taenia</taxon>
    </lineage>
</organism>